<accession>A0A5J9SGG3</accession>
<dbReference type="Gramene" id="TVT97916">
    <property type="protein sequence ID" value="TVT97916"/>
    <property type="gene ID" value="EJB05_56804"/>
</dbReference>
<reference evidence="3 4" key="1">
    <citation type="journal article" date="2019" name="Sci. Rep.">
        <title>A high-quality genome of Eragrostis curvula grass provides insights into Poaceae evolution and supports new strategies to enhance forage quality.</title>
        <authorList>
            <person name="Carballo J."/>
            <person name="Santos B.A.C.M."/>
            <person name="Zappacosta D."/>
            <person name="Garbus I."/>
            <person name="Selva J.P."/>
            <person name="Gallo C.A."/>
            <person name="Diaz A."/>
            <person name="Albertini E."/>
            <person name="Caccamo M."/>
            <person name="Echenique V."/>
        </authorList>
    </citation>
    <scope>NUCLEOTIDE SEQUENCE [LARGE SCALE GENOMIC DNA]</scope>
    <source>
        <strain evidence="4">cv. Victoria</strain>
        <tissue evidence="3">Leaf</tissue>
    </source>
</reference>
<gene>
    <name evidence="3" type="ORF">EJB05_56804</name>
</gene>
<keyword evidence="2" id="KW-0812">Transmembrane</keyword>
<keyword evidence="4" id="KW-1185">Reference proteome</keyword>
<dbReference type="AlphaFoldDB" id="A0A5J9SGG3"/>
<feature type="transmembrane region" description="Helical" evidence="2">
    <location>
        <begin position="21"/>
        <end position="41"/>
    </location>
</feature>
<feature type="non-terminal residue" evidence="3">
    <location>
        <position position="1"/>
    </location>
</feature>
<sequence>MTDSVSAPVGHPVTDRKRRRLGFRAGAPIASLGLFVIGPPLTLRHPPTKRRTQQHQHPPAAEVPVPRGLSISQSIIKGRYSSKP</sequence>
<evidence type="ECO:0000256" key="1">
    <source>
        <dbReference type="SAM" id="MobiDB-lite"/>
    </source>
</evidence>
<proteinExistence type="predicted"/>
<keyword evidence="2" id="KW-0472">Membrane</keyword>
<evidence type="ECO:0000256" key="2">
    <source>
        <dbReference type="SAM" id="Phobius"/>
    </source>
</evidence>
<evidence type="ECO:0000313" key="3">
    <source>
        <dbReference type="EMBL" id="TVT97916.1"/>
    </source>
</evidence>
<feature type="region of interest" description="Disordered" evidence="1">
    <location>
        <begin position="41"/>
        <end position="68"/>
    </location>
</feature>
<comment type="caution">
    <text evidence="3">The sequence shown here is derived from an EMBL/GenBank/DDBJ whole genome shotgun (WGS) entry which is preliminary data.</text>
</comment>
<protein>
    <submittedName>
        <fullName evidence="3">Uncharacterized protein</fullName>
    </submittedName>
</protein>
<dbReference type="EMBL" id="RWGY01000922">
    <property type="protein sequence ID" value="TVT97916.1"/>
    <property type="molecule type" value="Genomic_DNA"/>
</dbReference>
<dbReference type="Proteomes" id="UP000324897">
    <property type="component" value="Unassembled WGS sequence"/>
</dbReference>
<organism evidence="3 4">
    <name type="scientific">Eragrostis curvula</name>
    <name type="common">weeping love grass</name>
    <dbReference type="NCBI Taxonomy" id="38414"/>
    <lineage>
        <taxon>Eukaryota</taxon>
        <taxon>Viridiplantae</taxon>
        <taxon>Streptophyta</taxon>
        <taxon>Embryophyta</taxon>
        <taxon>Tracheophyta</taxon>
        <taxon>Spermatophyta</taxon>
        <taxon>Magnoliopsida</taxon>
        <taxon>Liliopsida</taxon>
        <taxon>Poales</taxon>
        <taxon>Poaceae</taxon>
        <taxon>PACMAD clade</taxon>
        <taxon>Chloridoideae</taxon>
        <taxon>Eragrostideae</taxon>
        <taxon>Eragrostidinae</taxon>
        <taxon>Eragrostis</taxon>
    </lineage>
</organism>
<keyword evidence="2" id="KW-1133">Transmembrane helix</keyword>
<evidence type="ECO:0000313" key="4">
    <source>
        <dbReference type="Proteomes" id="UP000324897"/>
    </source>
</evidence>
<name>A0A5J9SGG3_9POAL</name>